<evidence type="ECO:0000256" key="3">
    <source>
        <dbReference type="ARBA" id="ARBA00022741"/>
    </source>
</evidence>
<keyword evidence="3 13" id="KW-0547">Nucleotide-binding</keyword>
<comment type="catalytic activity">
    <reaction evidence="10">
        <text>(5Z,8Z,11Z,14Z)-eicosatetraenoate + ATP + CoA = (5Z,8Z,11Z,14Z)-eicosatetraenoyl-CoA + AMP + diphosphate</text>
        <dbReference type="Rhea" id="RHEA:19713"/>
        <dbReference type="ChEBI" id="CHEBI:30616"/>
        <dbReference type="ChEBI" id="CHEBI:32395"/>
        <dbReference type="ChEBI" id="CHEBI:33019"/>
        <dbReference type="ChEBI" id="CHEBI:57287"/>
        <dbReference type="ChEBI" id="CHEBI:57368"/>
        <dbReference type="ChEBI" id="CHEBI:456215"/>
        <dbReference type="EC" id="6.2.1.15"/>
    </reaction>
    <physiologicalReaction direction="left-to-right" evidence="10">
        <dbReference type="Rhea" id="RHEA:19714"/>
    </physiologicalReaction>
</comment>
<dbReference type="GO" id="GO:0005524">
    <property type="term" value="F:ATP binding"/>
    <property type="evidence" value="ECO:0007669"/>
    <property type="project" value="UniProtKB-KW"/>
</dbReference>
<dbReference type="PANTHER" id="PTHR43272:SF107">
    <property type="entry name" value="LONG-CHAIN-FATTY-ACID--COA LIGASE 5"/>
    <property type="match status" value="1"/>
</dbReference>
<keyword evidence="14" id="KW-0812">Transmembrane</keyword>
<feature type="transmembrane region" description="Helical" evidence="14">
    <location>
        <begin position="20"/>
        <end position="43"/>
    </location>
</feature>
<keyword evidence="14" id="KW-1133">Transmembrane helix</keyword>
<keyword evidence="2 13" id="KW-0436">Ligase</keyword>
<dbReference type="Proteomes" id="UP000708208">
    <property type="component" value="Unassembled WGS sequence"/>
</dbReference>
<dbReference type="CDD" id="cd05927">
    <property type="entry name" value="LC-FACS_euk"/>
    <property type="match status" value="1"/>
</dbReference>
<evidence type="ECO:0000313" key="17">
    <source>
        <dbReference type="Proteomes" id="UP000708208"/>
    </source>
</evidence>
<dbReference type="EC" id="6.2.1.3" evidence="13"/>
<evidence type="ECO:0000256" key="6">
    <source>
        <dbReference type="ARBA" id="ARBA00024469"/>
    </source>
</evidence>
<dbReference type="EMBL" id="CAJVCH010260946">
    <property type="protein sequence ID" value="CAG7734012.1"/>
    <property type="molecule type" value="Genomic_DNA"/>
</dbReference>
<dbReference type="InterPro" id="IPR045311">
    <property type="entry name" value="LC-FACS_euk"/>
</dbReference>
<comment type="catalytic activity">
    <reaction evidence="6">
        <text>5-hydroxy-(6E,8Z,11Z,14Z)-eicosatetraenoate + ATP + CoA = 5-hydroxy-(6E,8Z,11Z,14Z)-eicosatetraenoyl-CoA + AMP + diphosphate</text>
        <dbReference type="Rhea" id="RHEA:52108"/>
        <dbReference type="ChEBI" id="CHEBI:30616"/>
        <dbReference type="ChEBI" id="CHEBI:33019"/>
        <dbReference type="ChEBI" id="CHEBI:57287"/>
        <dbReference type="ChEBI" id="CHEBI:65341"/>
        <dbReference type="ChEBI" id="CHEBI:136407"/>
        <dbReference type="ChEBI" id="CHEBI:456215"/>
    </reaction>
    <physiologicalReaction direction="left-to-right" evidence="6">
        <dbReference type="Rhea" id="RHEA:52109"/>
    </physiologicalReaction>
</comment>
<keyword evidence="14" id="KW-0472">Membrane</keyword>
<evidence type="ECO:0000256" key="9">
    <source>
        <dbReference type="ARBA" id="ARBA00024532"/>
    </source>
</evidence>
<reference evidence="16" key="1">
    <citation type="submission" date="2021-06" db="EMBL/GenBank/DDBJ databases">
        <authorList>
            <person name="Hodson N. C."/>
            <person name="Mongue J. A."/>
            <person name="Jaron S. K."/>
        </authorList>
    </citation>
    <scope>NUCLEOTIDE SEQUENCE</scope>
</reference>
<evidence type="ECO:0000256" key="13">
    <source>
        <dbReference type="RuleBase" id="RU369030"/>
    </source>
</evidence>
<gene>
    <name evidence="16" type="ORF">AFUS01_LOCUS22424</name>
</gene>
<evidence type="ECO:0000256" key="10">
    <source>
        <dbReference type="ARBA" id="ARBA00024548"/>
    </source>
</evidence>
<sequence length="695" mass="77574">MQVSKSENWFLKRMEEVLEWIPGGAAGAAVVAGAVALSTYYVATRPKSTPPMVPLDEQSFPEPGAELIRTSKLCRDAKDGKFLRYLYEDCRTVYDAFHRGARESNSGQCLGSRENQTKPYQWLHYNEALLRARNFGCGLTHLGLRPGAYVGIYSQNCPEWVLTEQGLYCYSMIIVPLYDTLGVEVCSFIIRQAEMNTVVCGDDQKINMILDQAPPCLKRIVYIGEVKKDTLLRAKKQGIEAIKFEEVEKLGSANINSYPEKPPKADDICTVCYTSGTTGNPKGVMLSHENVIADVSAVMLQLGEHKPNRHDVMISFLPLAHMFERCCQIAMFMQGGAVGFFCGDIRNLMEDMKALKPTVTPTVPRLLNRIHDKVMSTVNGSFVKRNLLRMAINSKLAEMKRGILRKNTIWDTLVFKKVQEGMGGRVRLLVVGSAPLSGNVLTFVRCALGCVVVEGYGQTECVAPATLTIQGDCIPDHVGPPVACCCVKLVDVPEMEYYASAGQGEVCVKGTNVFKGYFKDPERTRDTIDRDGWLHTGDIGMWLANGTLKIIDRKKHIFKLSQGEYIAPEKIENIYIRSIYVSQIYVYGESLKSCVVAVVVPDVETVKEWALENDIPGTLSVLCNDERIKAMIMEDLIQLGKESGLKSFEQVKDIYLHPDPFSVQNGLLTPTLKSKRPQLKAYFKPQLEDMYSKLD</sequence>
<dbReference type="GO" id="GO:0016020">
    <property type="term" value="C:membrane"/>
    <property type="evidence" value="ECO:0007669"/>
    <property type="project" value="TreeGrafter"/>
</dbReference>
<comment type="function">
    <text evidence="13">Catalyzes the conversion of long-chain fatty acids to their active form acyl-CoAs for both synthesis of cellular lipids, and degradation via beta-oxidation.</text>
</comment>
<dbReference type="InterPro" id="IPR020845">
    <property type="entry name" value="AMP-binding_CS"/>
</dbReference>
<evidence type="ECO:0000256" key="12">
    <source>
        <dbReference type="ARBA" id="ARBA00049139"/>
    </source>
</evidence>
<accession>A0A8J2PDI9</accession>
<evidence type="ECO:0000313" key="16">
    <source>
        <dbReference type="EMBL" id="CAG7734012.1"/>
    </source>
</evidence>
<protein>
    <recommendedName>
        <fullName evidence="13">Long-chain-fatty-acid--CoA ligase</fullName>
        <ecNumber evidence="13">6.2.1.3</ecNumber>
    </recommendedName>
</protein>
<dbReference type="PANTHER" id="PTHR43272">
    <property type="entry name" value="LONG-CHAIN-FATTY-ACID--COA LIGASE"/>
    <property type="match status" value="1"/>
</dbReference>
<dbReference type="OrthoDB" id="1700726at2759"/>
<feature type="domain" description="AMP-dependent synthetase/ligase" evidence="15">
    <location>
        <begin position="119"/>
        <end position="518"/>
    </location>
</feature>
<evidence type="ECO:0000256" key="14">
    <source>
        <dbReference type="SAM" id="Phobius"/>
    </source>
</evidence>
<organism evidence="16 17">
    <name type="scientific">Allacma fusca</name>
    <dbReference type="NCBI Taxonomy" id="39272"/>
    <lineage>
        <taxon>Eukaryota</taxon>
        <taxon>Metazoa</taxon>
        <taxon>Ecdysozoa</taxon>
        <taxon>Arthropoda</taxon>
        <taxon>Hexapoda</taxon>
        <taxon>Collembola</taxon>
        <taxon>Symphypleona</taxon>
        <taxon>Sminthuridae</taxon>
        <taxon>Allacma</taxon>
    </lineage>
</organism>
<evidence type="ECO:0000256" key="11">
    <source>
        <dbReference type="ARBA" id="ARBA00024565"/>
    </source>
</evidence>
<keyword evidence="13" id="KW-0443">Lipid metabolism</keyword>
<evidence type="ECO:0000256" key="5">
    <source>
        <dbReference type="ARBA" id="ARBA00022840"/>
    </source>
</evidence>
<evidence type="ECO:0000256" key="7">
    <source>
        <dbReference type="ARBA" id="ARBA00024484"/>
    </source>
</evidence>
<evidence type="ECO:0000256" key="2">
    <source>
        <dbReference type="ARBA" id="ARBA00022598"/>
    </source>
</evidence>
<evidence type="ECO:0000256" key="4">
    <source>
        <dbReference type="ARBA" id="ARBA00022832"/>
    </source>
</evidence>
<keyword evidence="17" id="KW-1185">Reference proteome</keyword>
<comment type="catalytic activity">
    <reaction evidence="7">
        <text>a long-chain fatty acid + ATP + CoA = a long-chain fatty acyl-CoA + AMP + diphosphate</text>
        <dbReference type="Rhea" id="RHEA:15421"/>
        <dbReference type="ChEBI" id="CHEBI:30616"/>
        <dbReference type="ChEBI" id="CHEBI:33019"/>
        <dbReference type="ChEBI" id="CHEBI:57287"/>
        <dbReference type="ChEBI" id="CHEBI:57560"/>
        <dbReference type="ChEBI" id="CHEBI:83139"/>
        <dbReference type="ChEBI" id="CHEBI:456215"/>
        <dbReference type="EC" id="6.2.1.3"/>
    </reaction>
    <physiologicalReaction direction="left-to-right" evidence="7">
        <dbReference type="Rhea" id="RHEA:15422"/>
    </physiologicalReaction>
</comment>
<comment type="similarity">
    <text evidence="1 13">Belongs to the ATP-dependent AMP-binding enzyme family.</text>
</comment>
<dbReference type="AlphaFoldDB" id="A0A8J2PDI9"/>
<dbReference type="InterPro" id="IPR000873">
    <property type="entry name" value="AMP-dep_synth/lig_dom"/>
</dbReference>
<evidence type="ECO:0000256" key="1">
    <source>
        <dbReference type="ARBA" id="ARBA00006432"/>
    </source>
</evidence>
<dbReference type="Pfam" id="PF00501">
    <property type="entry name" value="AMP-binding"/>
    <property type="match status" value="1"/>
</dbReference>
<comment type="catalytic activity">
    <reaction evidence="12">
        <text>hexadecanoate + ATP + CoA = hexadecanoyl-CoA + AMP + diphosphate</text>
        <dbReference type="Rhea" id="RHEA:30751"/>
        <dbReference type="ChEBI" id="CHEBI:7896"/>
        <dbReference type="ChEBI" id="CHEBI:30616"/>
        <dbReference type="ChEBI" id="CHEBI:33019"/>
        <dbReference type="ChEBI" id="CHEBI:57287"/>
        <dbReference type="ChEBI" id="CHEBI:57379"/>
        <dbReference type="ChEBI" id="CHEBI:456215"/>
    </reaction>
    <physiologicalReaction direction="left-to-right" evidence="12">
        <dbReference type="Rhea" id="RHEA:30752"/>
    </physiologicalReaction>
</comment>
<comment type="catalytic activity">
    <reaction evidence="11">
        <text>(E)-hexadec-2-enoate + ATP + CoA = (2E)-hexadecenoyl-CoA + AMP + diphosphate</text>
        <dbReference type="Rhea" id="RHEA:36139"/>
        <dbReference type="ChEBI" id="CHEBI:30616"/>
        <dbReference type="ChEBI" id="CHEBI:33019"/>
        <dbReference type="ChEBI" id="CHEBI:57287"/>
        <dbReference type="ChEBI" id="CHEBI:61526"/>
        <dbReference type="ChEBI" id="CHEBI:72745"/>
        <dbReference type="ChEBI" id="CHEBI:456215"/>
    </reaction>
    <physiologicalReaction direction="left-to-right" evidence="11">
        <dbReference type="Rhea" id="RHEA:36140"/>
    </physiologicalReaction>
</comment>
<proteinExistence type="inferred from homology"/>
<name>A0A8J2PDI9_9HEXA</name>
<dbReference type="PROSITE" id="PS00455">
    <property type="entry name" value="AMP_BINDING"/>
    <property type="match status" value="1"/>
</dbReference>
<comment type="catalytic activity">
    <reaction evidence="8">
        <text>12-hydroxy-(5Z,8Z,10E,14Z)-eicosatetraenoate + ATP + CoA = 12-hydroxy-(5Z,8Z,10E,14Z)-eicosatetraenoyl-CoA + AMP + diphosphate</text>
        <dbReference type="Rhea" id="RHEA:52112"/>
        <dbReference type="ChEBI" id="CHEBI:30616"/>
        <dbReference type="ChEBI" id="CHEBI:33019"/>
        <dbReference type="ChEBI" id="CHEBI:57287"/>
        <dbReference type="ChEBI" id="CHEBI:90718"/>
        <dbReference type="ChEBI" id="CHEBI:136408"/>
        <dbReference type="ChEBI" id="CHEBI:456215"/>
    </reaction>
    <physiologicalReaction direction="left-to-right" evidence="8">
        <dbReference type="Rhea" id="RHEA:52113"/>
    </physiologicalReaction>
</comment>
<keyword evidence="5 13" id="KW-0067">ATP-binding</keyword>
<dbReference type="GO" id="GO:0047676">
    <property type="term" value="F:arachidonate-CoA ligase activity"/>
    <property type="evidence" value="ECO:0007669"/>
    <property type="project" value="UniProtKB-EC"/>
</dbReference>
<evidence type="ECO:0000256" key="8">
    <source>
        <dbReference type="ARBA" id="ARBA00024495"/>
    </source>
</evidence>
<evidence type="ECO:0000259" key="15">
    <source>
        <dbReference type="Pfam" id="PF00501"/>
    </source>
</evidence>
<comment type="caution">
    <text evidence="16">The sequence shown here is derived from an EMBL/GenBank/DDBJ whole genome shotgun (WGS) entry which is preliminary data.</text>
</comment>
<keyword evidence="4 13" id="KW-0276">Fatty acid metabolism</keyword>
<dbReference type="GO" id="GO:0005783">
    <property type="term" value="C:endoplasmic reticulum"/>
    <property type="evidence" value="ECO:0007669"/>
    <property type="project" value="TreeGrafter"/>
</dbReference>
<comment type="catalytic activity">
    <reaction evidence="9">
        <text>15-hydroxy-(5Z,8Z,11Z,13E)-eicosatetraenoate + ATP + CoA = 15-hydroxy-(5Z,8Z,11Z,13E)-eicosatetraenoyl-CoA + AMP + diphosphate</text>
        <dbReference type="Rhea" id="RHEA:52116"/>
        <dbReference type="ChEBI" id="CHEBI:30616"/>
        <dbReference type="ChEBI" id="CHEBI:33019"/>
        <dbReference type="ChEBI" id="CHEBI:57287"/>
        <dbReference type="ChEBI" id="CHEBI:78832"/>
        <dbReference type="ChEBI" id="CHEBI:136409"/>
        <dbReference type="ChEBI" id="CHEBI:456215"/>
    </reaction>
    <physiologicalReaction direction="left-to-right" evidence="9">
        <dbReference type="Rhea" id="RHEA:52117"/>
    </physiologicalReaction>
</comment>